<dbReference type="EMBL" id="AKCV02000026">
    <property type="protein sequence ID" value="TMS56675.1"/>
    <property type="molecule type" value="Genomic_DNA"/>
</dbReference>
<name>A0ACD3SKF8_9BURK</name>
<dbReference type="Proteomes" id="UP000004277">
    <property type="component" value="Unassembled WGS sequence"/>
</dbReference>
<evidence type="ECO:0000313" key="2">
    <source>
        <dbReference type="Proteomes" id="UP000004277"/>
    </source>
</evidence>
<comment type="caution">
    <text evidence="1">The sequence shown here is derived from an EMBL/GenBank/DDBJ whole genome shotgun (WGS) entry which is preliminary data.</text>
</comment>
<proteinExistence type="predicted"/>
<sequence length="419" mass="44328">MNSRHSGRLKSVNTPLLLRNLGPRWIDRVTTSANLTPVSARVPHMTQLTIRCIEIFRVAVPLRGEGFRNAYAHTTEQHSIIVRVDTDGGSGYGNVDPIPGYSAASVEDTLTALHAQLGPCLLGMDARQPNAILAKLDAQSAQDFEAKAALEMACFDAVAQASALPVSALLGGRVRDTVHFNAWIGLVAPSQAAQEAKEWQARGFRSAKIKLGSGVEEDRARVMAVRAAVGDSMALRADANAAYSVADSIALGRALAPAELQLLEQPVAADDLTGLAEVRRAVPMPIMADEAITDHASLIDVIRAGAADIIKLKVMKQGGLLRTRAMIDTAAAAGMPVVIGHGFGLGISTLAEVAVAASTHAVMDGLEAVGPLKMRDDICVSPLDLSGGTLQVPRHIGWGAMVDPHKLQQYQVEYVSIRA</sequence>
<keyword evidence="2" id="KW-1185">Reference proteome</keyword>
<reference evidence="1" key="1">
    <citation type="submission" date="2019-05" db="EMBL/GenBank/DDBJ databases">
        <title>Revised genome assembly of Burkholderiaceae (previously Ralstonia) sp. PBA.</title>
        <authorList>
            <person name="Gan H.M."/>
        </authorList>
    </citation>
    <scope>NUCLEOTIDE SEQUENCE</scope>
    <source>
        <strain evidence="1">PBA</strain>
    </source>
</reference>
<evidence type="ECO:0000313" key="1">
    <source>
        <dbReference type="EMBL" id="TMS56675.1"/>
    </source>
</evidence>
<gene>
    <name evidence="1" type="ORF">MW7_016470</name>
</gene>
<organism evidence="1 2">
    <name type="scientific">Imbroritus primus</name>
    <dbReference type="NCBI Taxonomy" id="3058603"/>
    <lineage>
        <taxon>Bacteria</taxon>
        <taxon>Pseudomonadati</taxon>
        <taxon>Pseudomonadota</taxon>
        <taxon>Betaproteobacteria</taxon>
        <taxon>Burkholderiales</taxon>
        <taxon>Burkholderiaceae</taxon>
        <taxon>Imbroritus</taxon>
    </lineage>
</organism>
<protein>
    <submittedName>
        <fullName evidence="1">Uncharacterized protein</fullName>
    </submittedName>
</protein>
<accession>A0ACD3SKF8</accession>